<accession>A0A0E9SBH8</accession>
<sequence length="38" mass="4101">MYAPAHIIVISPNHRDLMYAVLAASFHSAVAYISSAVL</sequence>
<evidence type="ECO:0000313" key="1">
    <source>
        <dbReference type="EMBL" id="JAH38636.1"/>
    </source>
</evidence>
<protein>
    <submittedName>
        <fullName evidence="1">Uncharacterized protein</fullName>
    </submittedName>
</protein>
<reference evidence="1" key="2">
    <citation type="journal article" date="2015" name="Fish Shellfish Immunol.">
        <title>Early steps in the European eel (Anguilla anguilla)-Vibrio vulnificus interaction in the gills: Role of the RtxA13 toxin.</title>
        <authorList>
            <person name="Callol A."/>
            <person name="Pajuelo D."/>
            <person name="Ebbesson L."/>
            <person name="Teles M."/>
            <person name="MacKenzie S."/>
            <person name="Amaro C."/>
        </authorList>
    </citation>
    <scope>NUCLEOTIDE SEQUENCE</scope>
</reference>
<name>A0A0E9SBH8_ANGAN</name>
<proteinExistence type="predicted"/>
<dbReference type="AlphaFoldDB" id="A0A0E9SBH8"/>
<reference evidence="1" key="1">
    <citation type="submission" date="2014-11" db="EMBL/GenBank/DDBJ databases">
        <authorList>
            <person name="Amaro Gonzalez C."/>
        </authorList>
    </citation>
    <scope>NUCLEOTIDE SEQUENCE</scope>
</reference>
<dbReference type="EMBL" id="GBXM01069941">
    <property type="protein sequence ID" value="JAH38636.1"/>
    <property type="molecule type" value="Transcribed_RNA"/>
</dbReference>
<organism evidence="1">
    <name type="scientific">Anguilla anguilla</name>
    <name type="common">European freshwater eel</name>
    <name type="synonym">Muraena anguilla</name>
    <dbReference type="NCBI Taxonomy" id="7936"/>
    <lineage>
        <taxon>Eukaryota</taxon>
        <taxon>Metazoa</taxon>
        <taxon>Chordata</taxon>
        <taxon>Craniata</taxon>
        <taxon>Vertebrata</taxon>
        <taxon>Euteleostomi</taxon>
        <taxon>Actinopterygii</taxon>
        <taxon>Neopterygii</taxon>
        <taxon>Teleostei</taxon>
        <taxon>Anguilliformes</taxon>
        <taxon>Anguillidae</taxon>
        <taxon>Anguilla</taxon>
    </lineage>
</organism>